<dbReference type="GO" id="GO:0005634">
    <property type="term" value="C:nucleus"/>
    <property type="evidence" value="ECO:0007669"/>
    <property type="project" value="UniProtKB-SubCell"/>
</dbReference>
<dbReference type="PANTHER" id="PTHR13581:SF5">
    <property type="entry name" value="MRG_MORF4L-BINDING PROTEIN"/>
    <property type="match status" value="1"/>
</dbReference>
<comment type="similarity">
    <text evidence="2">Belongs to the EAF7 family.</text>
</comment>
<evidence type="ECO:0000256" key="6">
    <source>
        <dbReference type="ARBA" id="ARBA00023242"/>
    </source>
</evidence>
<dbReference type="GO" id="GO:0006357">
    <property type="term" value="P:regulation of transcription by RNA polymerase II"/>
    <property type="evidence" value="ECO:0007669"/>
    <property type="project" value="TreeGrafter"/>
</dbReference>
<feature type="compositionally biased region" description="Acidic residues" evidence="7">
    <location>
        <begin position="71"/>
        <end position="88"/>
    </location>
</feature>
<dbReference type="InterPro" id="IPR012423">
    <property type="entry name" value="Eaf7/MRGBP"/>
</dbReference>
<keyword evidence="5" id="KW-0804">Transcription</keyword>
<proteinExistence type="inferred from homology"/>
<gene>
    <name evidence="8" type="ORF">BDA99DRAFT_524161</name>
</gene>
<evidence type="ECO:0000313" key="8">
    <source>
        <dbReference type="EMBL" id="KAI9249152.1"/>
    </source>
</evidence>
<evidence type="ECO:0000256" key="4">
    <source>
        <dbReference type="ARBA" id="ARBA00023015"/>
    </source>
</evidence>
<accession>A0AAD5K114</accession>
<dbReference type="Pfam" id="PF07904">
    <property type="entry name" value="Eaf7"/>
    <property type="match status" value="1"/>
</dbReference>
<sequence length="186" mass="21654">MEYDDDAFSREWDVNLELTLLNAVARCKPVGIHKHFRIISIQRQFNEKSPTHYSLQEIRDRLSDYYSMESLEELDKEDEEDEDEEDDDASMHEFSLPLDEYEQLISEHRQDEESSPSSSPSPAKKQKTIKRESSPLSSMSPTPTPEPEEGNRNNKKPMKCIFSMYYICASTSFLHSPIHVSFNIIL</sequence>
<feature type="region of interest" description="Disordered" evidence="7">
    <location>
        <begin position="71"/>
        <end position="154"/>
    </location>
</feature>
<reference evidence="8" key="1">
    <citation type="journal article" date="2022" name="IScience">
        <title>Evolution of zygomycete secretomes and the origins of terrestrial fungal ecologies.</title>
        <authorList>
            <person name="Chang Y."/>
            <person name="Wang Y."/>
            <person name="Mondo S."/>
            <person name="Ahrendt S."/>
            <person name="Andreopoulos W."/>
            <person name="Barry K."/>
            <person name="Beard J."/>
            <person name="Benny G.L."/>
            <person name="Blankenship S."/>
            <person name="Bonito G."/>
            <person name="Cuomo C."/>
            <person name="Desiro A."/>
            <person name="Gervers K.A."/>
            <person name="Hundley H."/>
            <person name="Kuo A."/>
            <person name="LaButti K."/>
            <person name="Lang B.F."/>
            <person name="Lipzen A."/>
            <person name="O'Donnell K."/>
            <person name="Pangilinan J."/>
            <person name="Reynolds N."/>
            <person name="Sandor L."/>
            <person name="Smith M.E."/>
            <person name="Tsang A."/>
            <person name="Grigoriev I.V."/>
            <person name="Stajich J.E."/>
            <person name="Spatafora J.W."/>
        </authorList>
    </citation>
    <scope>NUCLEOTIDE SEQUENCE</scope>
    <source>
        <strain evidence="8">RSA 2281</strain>
    </source>
</reference>
<keyword evidence="3" id="KW-0156">Chromatin regulator</keyword>
<evidence type="ECO:0000313" key="9">
    <source>
        <dbReference type="Proteomes" id="UP001209540"/>
    </source>
</evidence>
<reference evidence="8" key="2">
    <citation type="submission" date="2023-02" db="EMBL/GenBank/DDBJ databases">
        <authorList>
            <consortium name="DOE Joint Genome Institute"/>
            <person name="Mondo S.J."/>
            <person name="Chang Y."/>
            <person name="Wang Y."/>
            <person name="Ahrendt S."/>
            <person name="Andreopoulos W."/>
            <person name="Barry K."/>
            <person name="Beard J."/>
            <person name="Benny G.L."/>
            <person name="Blankenship S."/>
            <person name="Bonito G."/>
            <person name="Cuomo C."/>
            <person name="Desiro A."/>
            <person name="Gervers K.A."/>
            <person name="Hundley H."/>
            <person name="Kuo A."/>
            <person name="LaButti K."/>
            <person name="Lang B.F."/>
            <person name="Lipzen A."/>
            <person name="O'Donnell K."/>
            <person name="Pangilinan J."/>
            <person name="Reynolds N."/>
            <person name="Sandor L."/>
            <person name="Smith M.W."/>
            <person name="Tsang A."/>
            <person name="Grigoriev I.V."/>
            <person name="Stajich J.E."/>
            <person name="Spatafora J.W."/>
        </authorList>
    </citation>
    <scope>NUCLEOTIDE SEQUENCE</scope>
    <source>
        <strain evidence="8">RSA 2281</strain>
    </source>
</reference>
<evidence type="ECO:0000256" key="7">
    <source>
        <dbReference type="SAM" id="MobiDB-lite"/>
    </source>
</evidence>
<dbReference type="GO" id="GO:0035267">
    <property type="term" value="C:NuA4 histone acetyltransferase complex"/>
    <property type="evidence" value="ECO:0007669"/>
    <property type="project" value="TreeGrafter"/>
</dbReference>
<protein>
    <submittedName>
        <fullName evidence="8">Chromatin modification-related protein EAF7-domain-containing protein</fullName>
    </submittedName>
</protein>
<dbReference type="Proteomes" id="UP001209540">
    <property type="component" value="Unassembled WGS sequence"/>
</dbReference>
<keyword evidence="4" id="KW-0805">Transcription regulation</keyword>
<comment type="caution">
    <text evidence="8">The sequence shown here is derived from an EMBL/GenBank/DDBJ whole genome shotgun (WGS) entry which is preliminary data.</text>
</comment>
<dbReference type="EMBL" id="JAIXMP010000036">
    <property type="protein sequence ID" value="KAI9249152.1"/>
    <property type="molecule type" value="Genomic_DNA"/>
</dbReference>
<comment type="subcellular location">
    <subcellularLocation>
        <location evidence="1">Nucleus</location>
    </subcellularLocation>
</comment>
<name>A0AAD5K114_9FUNG</name>
<evidence type="ECO:0000256" key="3">
    <source>
        <dbReference type="ARBA" id="ARBA00022853"/>
    </source>
</evidence>
<evidence type="ECO:0000256" key="5">
    <source>
        <dbReference type="ARBA" id="ARBA00023163"/>
    </source>
</evidence>
<organism evidence="8 9">
    <name type="scientific">Phascolomyces articulosus</name>
    <dbReference type="NCBI Taxonomy" id="60185"/>
    <lineage>
        <taxon>Eukaryota</taxon>
        <taxon>Fungi</taxon>
        <taxon>Fungi incertae sedis</taxon>
        <taxon>Mucoromycota</taxon>
        <taxon>Mucoromycotina</taxon>
        <taxon>Mucoromycetes</taxon>
        <taxon>Mucorales</taxon>
        <taxon>Lichtheimiaceae</taxon>
        <taxon>Phascolomyces</taxon>
    </lineage>
</organism>
<dbReference type="PANTHER" id="PTHR13581">
    <property type="entry name" value="MRG-BINDING PROTEIN"/>
    <property type="match status" value="1"/>
</dbReference>
<evidence type="ECO:0000256" key="1">
    <source>
        <dbReference type="ARBA" id="ARBA00004123"/>
    </source>
</evidence>
<dbReference type="GO" id="GO:0006325">
    <property type="term" value="P:chromatin organization"/>
    <property type="evidence" value="ECO:0007669"/>
    <property type="project" value="UniProtKB-KW"/>
</dbReference>
<dbReference type="AlphaFoldDB" id="A0AAD5K114"/>
<keyword evidence="6" id="KW-0539">Nucleus</keyword>
<evidence type="ECO:0000256" key="2">
    <source>
        <dbReference type="ARBA" id="ARBA00007117"/>
    </source>
</evidence>
<keyword evidence="9" id="KW-1185">Reference proteome</keyword>